<protein>
    <recommendedName>
        <fullName evidence="4">Phosphate-binding protein</fullName>
    </recommendedName>
</protein>
<reference evidence="6" key="2">
    <citation type="journal article" date="2015" name="Genome Announc.">
        <title>Draft Genome Sequence of Filamentous Marine Cyanobacterium Lyngbya confervoides Strain BDU141951.</title>
        <authorList>
            <person name="Chandrababunaidu M.M."/>
            <person name="Sen D."/>
            <person name="Tripathy S."/>
        </authorList>
    </citation>
    <scope>NUCLEOTIDE SEQUENCE</scope>
    <source>
        <strain evidence="6">BDU141951</strain>
    </source>
</reference>
<feature type="signal peptide" evidence="4">
    <location>
        <begin position="1"/>
        <end position="28"/>
    </location>
</feature>
<dbReference type="GO" id="GO:0006817">
    <property type="term" value="P:phosphate ion transport"/>
    <property type="evidence" value="ECO:0007669"/>
    <property type="project" value="UniProtKB-UniRule"/>
</dbReference>
<dbReference type="PANTHER" id="PTHR30570:SF1">
    <property type="entry name" value="PHOSPHATE-BINDING PROTEIN PSTS"/>
    <property type="match status" value="1"/>
</dbReference>
<dbReference type="AlphaFoldDB" id="A0A0C1Y7B9"/>
<evidence type="ECO:0000259" key="5">
    <source>
        <dbReference type="Pfam" id="PF12849"/>
    </source>
</evidence>
<gene>
    <name evidence="6" type="ORF">QQ91_022140</name>
</gene>
<comment type="function">
    <text evidence="4">Involved in the system for phosphate transport across the cytoplasmic membrane.</text>
</comment>
<dbReference type="PANTHER" id="PTHR30570">
    <property type="entry name" value="PERIPLASMIC PHOSPHATE BINDING COMPONENT OF PHOSPHATE ABC TRANSPORTER"/>
    <property type="match status" value="1"/>
</dbReference>
<name>A0A0C1Y7B9_9CYAN</name>
<dbReference type="InterPro" id="IPR011862">
    <property type="entry name" value="Phos-bd"/>
</dbReference>
<reference evidence="6" key="3">
    <citation type="submission" date="2020-02" db="EMBL/GenBank/DDBJ databases">
        <authorList>
            <person name="Sarangi A.N."/>
            <person name="Ghosh S."/>
            <person name="Mukherjee M."/>
            <person name="Tripathy S."/>
        </authorList>
    </citation>
    <scope>NUCLEOTIDE SEQUENCE</scope>
    <source>
        <strain evidence="6">BDU141951</strain>
    </source>
</reference>
<feature type="domain" description="PBP" evidence="5">
    <location>
        <begin position="23"/>
        <end position="272"/>
    </location>
</feature>
<feature type="chain" id="PRO_5035981456" description="Phosphate-binding protein" evidence="4">
    <location>
        <begin position="29"/>
        <end position="308"/>
    </location>
</feature>
<reference evidence="6" key="1">
    <citation type="submission" date="2014-11" db="EMBL/GenBank/DDBJ databases">
        <authorList>
            <person name="Malar M.C."/>
            <person name="Sen D."/>
            <person name="Tripathy S."/>
        </authorList>
    </citation>
    <scope>NUCLEOTIDE SEQUENCE</scope>
    <source>
        <strain evidence="6">BDU141951</strain>
    </source>
</reference>
<comment type="similarity">
    <text evidence="1 4">Belongs to the PstS family.</text>
</comment>
<dbReference type="CDD" id="cd13654">
    <property type="entry name" value="PBP2_phosphate_like_2"/>
    <property type="match status" value="1"/>
</dbReference>
<proteinExistence type="inferred from homology"/>
<dbReference type="NCBIfam" id="TIGR02136">
    <property type="entry name" value="ptsS_2"/>
    <property type="match status" value="1"/>
</dbReference>
<organism evidence="6">
    <name type="scientific">Lyngbya confervoides BDU141951</name>
    <dbReference type="NCBI Taxonomy" id="1574623"/>
    <lineage>
        <taxon>Bacteria</taxon>
        <taxon>Bacillati</taxon>
        <taxon>Cyanobacteriota</taxon>
        <taxon>Cyanophyceae</taxon>
        <taxon>Oscillatoriophycideae</taxon>
        <taxon>Oscillatoriales</taxon>
        <taxon>Microcoleaceae</taxon>
        <taxon>Lyngbya</taxon>
    </lineage>
</organism>
<keyword evidence="2 4" id="KW-0813">Transport</keyword>
<evidence type="ECO:0000256" key="3">
    <source>
        <dbReference type="ARBA" id="ARBA00022729"/>
    </source>
</evidence>
<keyword evidence="4" id="KW-0592">Phosphate transport</keyword>
<sequence>MFANRFTTVSAVVAATAVGLAIAPSAQAQEIIVLDGSSTVFPISEAVAETFMEVNPGVNVAVGVSGTGGGFSKFCAGETVISNASRPIKPEEVEACAAAGIEYIEVLVGLDALALVAHPENDWLTNITFEELNTLWAPEAEGTITRWSQVNSSWPNAPIRLYGPGTDSGTFDFFTEEVVGESGASRADYVASEDDNILVVGVSGDENALGYFGLAYYLENQDILNGVAVEGVAASFETGKDGSYPLSRPLFIYISTDALERPEVEAYVRYYLETARDTDLLEEVGYIAVDSSDYDEALAQLDDALAGL</sequence>
<evidence type="ECO:0000256" key="1">
    <source>
        <dbReference type="ARBA" id="ARBA00008725"/>
    </source>
</evidence>
<comment type="caution">
    <text evidence="6">The sequence shown here is derived from an EMBL/GenBank/DDBJ whole genome shotgun (WGS) entry which is preliminary data.</text>
</comment>
<dbReference type="EMBL" id="JTHE02000003">
    <property type="protein sequence ID" value="NEV69800.1"/>
    <property type="molecule type" value="Genomic_DNA"/>
</dbReference>
<dbReference type="Pfam" id="PF12849">
    <property type="entry name" value="PBP_like_2"/>
    <property type="match status" value="1"/>
</dbReference>
<dbReference type="InterPro" id="IPR050811">
    <property type="entry name" value="Phosphate_ABC_transporter"/>
</dbReference>
<evidence type="ECO:0000256" key="4">
    <source>
        <dbReference type="RuleBase" id="RU367119"/>
    </source>
</evidence>
<dbReference type="SUPFAM" id="SSF53850">
    <property type="entry name" value="Periplasmic binding protein-like II"/>
    <property type="match status" value="1"/>
</dbReference>
<dbReference type="InterPro" id="IPR024370">
    <property type="entry name" value="PBP_domain"/>
</dbReference>
<dbReference type="GO" id="GO:0042301">
    <property type="term" value="F:phosphate ion binding"/>
    <property type="evidence" value="ECO:0007669"/>
    <property type="project" value="UniProtKB-UniRule"/>
</dbReference>
<evidence type="ECO:0000256" key="2">
    <source>
        <dbReference type="ARBA" id="ARBA00022448"/>
    </source>
</evidence>
<evidence type="ECO:0000313" key="6">
    <source>
        <dbReference type="EMBL" id="NEV69800.1"/>
    </source>
</evidence>
<accession>A0A0C1Y7B9</accession>
<dbReference type="Gene3D" id="3.40.190.10">
    <property type="entry name" value="Periplasmic binding protein-like II"/>
    <property type="match status" value="2"/>
</dbReference>
<keyword evidence="3 4" id="KW-0732">Signal</keyword>